<dbReference type="EMBL" id="CABR01000082">
    <property type="protein sequence ID" value="CBI10353.1"/>
    <property type="molecule type" value="Genomic_DNA"/>
</dbReference>
<accession>E6QSY1</accession>
<dbReference type="InterPro" id="IPR023614">
    <property type="entry name" value="Porin_dom_sf"/>
</dbReference>
<reference evidence="3" key="1">
    <citation type="submission" date="2009-10" db="EMBL/GenBank/DDBJ databases">
        <title>Diversity of trophic interactions inside an arsenic-rich microbial ecosystem.</title>
        <authorList>
            <person name="Bertin P.N."/>
            <person name="Heinrich-Salmeron A."/>
            <person name="Pelletier E."/>
            <person name="Goulhen-Chollet F."/>
            <person name="Arsene-Ploetze F."/>
            <person name="Gallien S."/>
            <person name="Calteau A."/>
            <person name="Vallenet D."/>
            <person name="Casiot C."/>
            <person name="Chane-Woon-Ming B."/>
            <person name="Giloteaux L."/>
            <person name="Barakat M."/>
            <person name="Bonnefoy V."/>
            <person name="Bruneel O."/>
            <person name="Chandler M."/>
            <person name="Cleiss J."/>
            <person name="Duran R."/>
            <person name="Elbaz-Poulichet F."/>
            <person name="Fonknechten N."/>
            <person name="Lauga B."/>
            <person name="Mornico D."/>
            <person name="Ortet P."/>
            <person name="Schaeffer C."/>
            <person name="Siguier P."/>
            <person name="Alexander Thil Smith A."/>
            <person name="Van Dorsselaer A."/>
            <person name="Weissenbach J."/>
            <person name="Medigue C."/>
            <person name="Le Paslier D."/>
        </authorList>
    </citation>
    <scope>NUCLEOTIDE SEQUENCE</scope>
</reference>
<comment type="caution">
    <text evidence="3">The sequence shown here is derived from an EMBL/GenBank/DDBJ whole genome shotgun (WGS) entry which is preliminary data.</text>
</comment>
<organism evidence="3">
    <name type="scientific">mine drainage metagenome</name>
    <dbReference type="NCBI Taxonomy" id="410659"/>
    <lineage>
        <taxon>unclassified sequences</taxon>
        <taxon>metagenomes</taxon>
        <taxon>ecological metagenomes</taxon>
    </lineage>
</organism>
<dbReference type="AlphaFoldDB" id="E6QSY1"/>
<dbReference type="Gene3D" id="2.40.160.10">
    <property type="entry name" value="Porin"/>
    <property type="match status" value="1"/>
</dbReference>
<sequence length="448" mass="49072">MKPLRWSLLTLVLSLADSENASATEATNFTDWLGNGDISGDVRAYNFSRDYAGTNSNSGPPKFLDNNSFSVGGKMKLETASWDGVSAAAALYSAYDVGLNNYSRVLGYPASYNQPYLYSALMGNNPTLNTLGEAYLQYQRSGFMIRGGNELINNPWVSSSDGFMIPNLFEGVSTKMSLWSTGAQLSIDRIFQYKQRTDAAFAPSSIAVLPYDKLSYLPQYASGQSGGATDAGVTYADKKLNLAAWLYQWDNLAQMTYLEGGYNPNFAGRTWFADGQYVNEMSNGNAEVGNINTQVYGLKLGMNLDHHLGNVFVAYNLLPSTSGIAVNGTPNKVYNGNLFSPYTQIYNTDPLYTTVMNYGLVSARAPGSAWMLGSTLHPVAQMDLIPTVSEYYTEAGIAPVRAYMLDATWHFSGALKALSIRDRLGVEHDAPLLGSSFVENRFMLQYNF</sequence>
<name>E6QSY1_9ZZZZ</name>
<evidence type="ECO:0000256" key="2">
    <source>
        <dbReference type="ARBA" id="ARBA00022729"/>
    </source>
</evidence>
<evidence type="ECO:0000256" key="1">
    <source>
        <dbReference type="ARBA" id="ARBA00022448"/>
    </source>
</evidence>
<gene>
    <name evidence="3" type="ORF">CARN7_1131</name>
</gene>
<keyword evidence="2" id="KW-0732">Signal</keyword>
<proteinExistence type="predicted"/>
<keyword evidence="1" id="KW-0813">Transport</keyword>
<evidence type="ECO:0008006" key="4">
    <source>
        <dbReference type="Google" id="ProtNLM"/>
    </source>
</evidence>
<dbReference type="GO" id="GO:0016020">
    <property type="term" value="C:membrane"/>
    <property type="evidence" value="ECO:0007669"/>
    <property type="project" value="InterPro"/>
</dbReference>
<evidence type="ECO:0000313" key="3">
    <source>
        <dbReference type="EMBL" id="CBI10353.1"/>
    </source>
</evidence>
<protein>
    <recommendedName>
        <fullName evidence="4">Outer membrane porin, OprD family</fullName>
    </recommendedName>
</protein>
<dbReference type="InterPro" id="IPR005318">
    <property type="entry name" value="OM_porin_bac"/>
</dbReference>
<dbReference type="Pfam" id="PF03573">
    <property type="entry name" value="OprD"/>
    <property type="match status" value="1"/>
</dbReference>